<feature type="chain" id="PRO_5046730495" evidence="1">
    <location>
        <begin position="22"/>
        <end position="457"/>
    </location>
</feature>
<dbReference type="InterPro" id="IPR056702">
    <property type="entry name" value="DUF7800"/>
</dbReference>
<dbReference type="Proteomes" id="UP001501153">
    <property type="component" value="Unassembled WGS sequence"/>
</dbReference>
<dbReference type="RefSeq" id="WP_345236433.1">
    <property type="nucleotide sequence ID" value="NZ_BAABGZ010000028.1"/>
</dbReference>
<proteinExistence type="predicted"/>
<evidence type="ECO:0000313" key="4">
    <source>
        <dbReference type="EMBL" id="GAA4359111.1"/>
    </source>
</evidence>
<dbReference type="SUPFAM" id="SSF56300">
    <property type="entry name" value="Metallo-dependent phosphatases"/>
    <property type="match status" value="1"/>
</dbReference>
<name>A0ABP8IIG1_9BACT</name>
<organism evidence="4 5">
    <name type="scientific">Hymenobacter saemangeumensis</name>
    <dbReference type="NCBI Taxonomy" id="1084522"/>
    <lineage>
        <taxon>Bacteria</taxon>
        <taxon>Pseudomonadati</taxon>
        <taxon>Bacteroidota</taxon>
        <taxon>Cytophagia</taxon>
        <taxon>Cytophagales</taxon>
        <taxon>Hymenobacteraceae</taxon>
        <taxon>Hymenobacter</taxon>
    </lineage>
</organism>
<dbReference type="PANTHER" id="PTHR33987">
    <property type="entry name" value="CALCINEURIN-LIKE METALLO-PHOSPHOESTERASE SUPERFAMILY PROTEIN"/>
    <property type="match status" value="1"/>
</dbReference>
<comment type="caution">
    <text evidence="4">The sequence shown here is derived from an EMBL/GenBank/DDBJ whole genome shotgun (WGS) entry which is preliminary data.</text>
</comment>
<evidence type="ECO:0000313" key="5">
    <source>
        <dbReference type="Proteomes" id="UP001501153"/>
    </source>
</evidence>
<dbReference type="Pfam" id="PF25077">
    <property type="entry name" value="DUF7800"/>
    <property type="match status" value="1"/>
</dbReference>
<dbReference type="CDD" id="cd07389">
    <property type="entry name" value="MPP_PhoD"/>
    <property type="match status" value="1"/>
</dbReference>
<protein>
    <submittedName>
        <fullName evidence="4">Alkaline phosphatase D family protein</fullName>
    </submittedName>
</protein>
<dbReference type="InterPro" id="IPR029052">
    <property type="entry name" value="Metallo-depent_PP-like"/>
</dbReference>
<dbReference type="Pfam" id="PF09423">
    <property type="entry name" value="PhoD"/>
    <property type="match status" value="1"/>
</dbReference>
<dbReference type="Gene3D" id="3.60.21.70">
    <property type="entry name" value="PhoD-like phosphatase"/>
    <property type="match status" value="1"/>
</dbReference>
<feature type="domain" description="PhoD-like phosphatase metallophosphatase" evidence="2">
    <location>
        <begin position="168"/>
        <end position="411"/>
    </location>
</feature>
<sequence>MNRHALLYGAALALLSSPLAAQPRTPAKTTKAAVAQPTAALLRSGPMVGYSEMREVALWVQTNGPATAVIEYWDVAAPARKLRTAPVVATAAPGFTAHLLADQVEPGHRYAYALYLNGQLVPRPYPLEFQTQALWQWRQEPPNFRFALGSCVYVNEPAYDRPGRPYGGEYGIFSSINAQRPDFMLWLGDNTYLREADWNTRTGIYHRYSHSRAVPEMQPLLARTHNYAIWDDHDYGPNDSDRSFAMKETTRAAFRDFWANPNYGPAGGAYGSFEWSDVQVFLLDNRWFRSSNSYNTKEGSYLGREQLSWLLDALTASQATFKLIAVGGQVLNPAKVFENYSNYEQERAALLQGIADRRISGVVFLDGDRHHTELTKLERPGTYPLYDFTCSPLTSSAATGARTEANTGRVEGTFVAERNFALIDVSGPRASRQLKISVLDQAGKLLWERSLSATELK</sequence>
<keyword evidence="1" id="KW-0732">Signal</keyword>
<feature type="domain" description="DUF7800" evidence="3">
    <location>
        <begin position="41"/>
        <end position="129"/>
    </location>
</feature>
<dbReference type="InterPro" id="IPR018946">
    <property type="entry name" value="PhoD-like_MPP"/>
</dbReference>
<dbReference type="EMBL" id="BAABGZ010000028">
    <property type="protein sequence ID" value="GAA4359111.1"/>
    <property type="molecule type" value="Genomic_DNA"/>
</dbReference>
<feature type="signal peptide" evidence="1">
    <location>
        <begin position="1"/>
        <end position="21"/>
    </location>
</feature>
<dbReference type="InterPro" id="IPR038607">
    <property type="entry name" value="PhoD-like_sf"/>
</dbReference>
<evidence type="ECO:0000259" key="2">
    <source>
        <dbReference type="Pfam" id="PF09423"/>
    </source>
</evidence>
<evidence type="ECO:0000259" key="3">
    <source>
        <dbReference type="Pfam" id="PF25077"/>
    </source>
</evidence>
<evidence type="ECO:0000256" key="1">
    <source>
        <dbReference type="SAM" id="SignalP"/>
    </source>
</evidence>
<keyword evidence="5" id="KW-1185">Reference proteome</keyword>
<accession>A0ABP8IIG1</accession>
<gene>
    <name evidence="4" type="ORF">GCM10023185_25410</name>
</gene>
<reference evidence="5" key="1">
    <citation type="journal article" date="2019" name="Int. J. Syst. Evol. Microbiol.">
        <title>The Global Catalogue of Microorganisms (GCM) 10K type strain sequencing project: providing services to taxonomists for standard genome sequencing and annotation.</title>
        <authorList>
            <consortium name="The Broad Institute Genomics Platform"/>
            <consortium name="The Broad Institute Genome Sequencing Center for Infectious Disease"/>
            <person name="Wu L."/>
            <person name="Ma J."/>
        </authorList>
    </citation>
    <scope>NUCLEOTIDE SEQUENCE [LARGE SCALE GENOMIC DNA]</scope>
    <source>
        <strain evidence="5">JCM 17923</strain>
    </source>
</reference>
<dbReference type="PANTHER" id="PTHR33987:SF1">
    <property type="entry name" value="CALCINEURIN-LIKE METALLO-PHOSPHOESTERASE SUPERFAMILY PROTEIN"/>
    <property type="match status" value="1"/>
</dbReference>